<evidence type="ECO:0000313" key="2">
    <source>
        <dbReference type="EMBL" id="KAE8308596.1"/>
    </source>
</evidence>
<keyword evidence="1" id="KW-0812">Transmembrane</keyword>
<evidence type="ECO:0000313" key="3">
    <source>
        <dbReference type="Proteomes" id="UP000325433"/>
    </source>
</evidence>
<keyword evidence="1" id="KW-0472">Membrane</keyword>
<keyword evidence="1" id="KW-1133">Transmembrane helix</keyword>
<keyword evidence="3" id="KW-1185">Reference proteome</keyword>
<name>A0A5N6VK54_9EURO</name>
<feature type="non-terminal residue" evidence="2">
    <location>
        <position position="53"/>
    </location>
</feature>
<dbReference type="AlphaFoldDB" id="A0A5N6VK54"/>
<dbReference type="Proteomes" id="UP000325433">
    <property type="component" value="Unassembled WGS sequence"/>
</dbReference>
<evidence type="ECO:0000256" key="1">
    <source>
        <dbReference type="SAM" id="Phobius"/>
    </source>
</evidence>
<dbReference type="EMBL" id="ML738381">
    <property type="protein sequence ID" value="KAE8308596.1"/>
    <property type="molecule type" value="Genomic_DNA"/>
</dbReference>
<reference evidence="3" key="1">
    <citation type="submission" date="2019-04" db="EMBL/GenBank/DDBJ databases">
        <title>Friends and foes A comparative genomics studyof 23 Aspergillus species from section Flavi.</title>
        <authorList>
            <consortium name="DOE Joint Genome Institute"/>
            <person name="Kjaerbolling I."/>
            <person name="Vesth T."/>
            <person name="Frisvad J.C."/>
            <person name="Nybo J.L."/>
            <person name="Theobald S."/>
            <person name="Kildgaard S."/>
            <person name="Isbrandt T."/>
            <person name="Kuo A."/>
            <person name="Sato A."/>
            <person name="Lyhne E.K."/>
            <person name="Kogle M.E."/>
            <person name="Wiebenga A."/>
            <person name="Kun R.S."/>
            <person name="Lubbers R.J."/>
            <person name="Makela M.R."/>
            <person name="Barry K."/>
            <person name="Chovatia M."/>
            <person name="Clum A."/>
            <person name="Daum C."/>
            <person name="Haridas S."/>
            <person name="He G."/>
            <person name="LaButti K."/>
            <person name="Lipzen A."/>
            <person name="Mondo S."/>
            <person name="Riley R."/>
            <person name="Salamov A."/>
            <person name="Simmons B.A."/>
            <person name="Magnuson J.K."/>
            <person name="Henrissat B."/>
            <person name="Mortensen U.H."/>
            <person name="Larsen T.O."/>
            <person name="Devries R.P."/>
            <person name="Grigoriev I.V."/>
            <person name="Machida M."/>
            <person name="Baker S.E."/>
            <person name="Andersen M.R."/>
        </authorList>
    </citation>
    <scope>NUCLEOTIDE SEQUENCE [LARGE SCALE GENOMIC DNA]</scope>
    <source>
        <strain evidence="3">CBS 130015</strain>
    </source>
</reference>
<sequence>MWGEKKFWASLCLCLCHGFFFAAFSFSFLFVEWRFSLVYLFPNFCLGECGFLV</sequence>
<feature type="transmembrane region" description="Helical" evidence="1">
    <location>
        <begin position="7"/>
        <end position="31"/>
    </location>
</feature>
<organism evidence="2 3">
    <name type="scientific">Aspergillus transmontanensis</name>
    <dbReference type="NCBI Taxonomy" id="1034304"/>
    <lineage>
        <taxon>Eukaryota</taxon>
        <taxon>Fungi</taxon>
        <taxon>Dikarya</taxon>
        <taxon>Ascomycota</taxon>
        <taxon>Pezizomycotina</taxon>
        <taxon>Eurotiomycetes</taxon>
        <taxon>Eurotiomycetidae</taxon>
        <taxon>Eurotiales</taxon>
        <taxon>Aspergillaceae</taxon>
        <taxon>Aspergillus</taxon>
        <taxon>Aspergillus subgen. Circumdati</taxon>
    </lineage>
</organism>
<proteinExistence type="predicted"/>
<gene>
    <name evidence="2" type="ORF">BDV41DRAFT_551147</name>
</gene>
<protein>
    <submittedName>
        <fullName evidence="2">Uncharacterized protein</fullName>
    </submittedName>
</protein>
<accession>A0A5N6VK54</accession>